<name>A0A917I0N2_9SPHI</name>
<keyword evidence="6" id="KW-1185">Reference proteome</keyword>
<reference evidence="5" key="2">
    <citation type="submission" date="2020-09" db="EMBL/GenBank/DDBJ databases">
        <authorList>
            <person name="Sun Q."/>
            <person name="Zhou Y."/>
        </authorList>
    </citation>
    <scope>NUCLEOTIDE SEQUENCE</scope>
    <source>
        <strain evidence="5">CGMCC 1.12195</strain>
    </source>
</reference>
<comment type="caution">
    <text evidence="5">The sequence shown here is derived from an EMBL/GenBank/DDBJ whole genome shotgun (WGS) entry which is preliminary data.</text>
</comment>
<dbReference type="InterPro" id="IPR009057">
    <property type="entry name" value="Homeodomain-like_sf"/>
</dbReference>
<evidence type="ECO:0000259" key="4">
    <source>
        <dbReference type="PROSITE" id="PS01124"/>
    </source>
</evidence>
<accession>A0A917I0N2</accession>
<dbReference type="PANTHER" id="PTHR46796">
    <property type="entry name" value="HTH-TYPE TRANSCRIPTIONAL ACTIVATOR RHAS-RELATED"/>
    <property type="match status" value="1"/>
</dbReference>
<dbReference type="Proteomes" id="UP000660862">
    <property type="component" value="Unassembled WGS sequence"/>
</dbReference>
<dbReference type="Pfam" id="PF12833">
    <property type="entry name" value="HTH_18"/>
    <property type="match status" value="1"/>
</dbReference>
<dbReference type="Pfam" id="PF20240">
    <property type="entry name" value="DUF6597"/>
    <property type="match status" value="1"/>
</dbReference>
<evidence type="ECO:0000256" key="3">
    <source>
        <dbReference type="ARBA" id="ARBA00023163"/>
    </source>
</evidence>
<dbReference type="Gene3D" id="1.10.10.60">
    <property type="entry name" value="Homeodomain-like"/>
    <property type="match status" value="1"/>
</dbReference>
<feature type="domain" description="HTH araC/xylS-type" evidence="4">
    <location>
        <begin position="155"/>
        <end position="254"/>
    </location>
</feature>
<evidence type="ECO:0000256" key="1">
    <source>
        <dbReference type="ARBA" id="ARBA00023015"/>
    </source>
</evidence>
<dbReference type="AlphaFoldDB" id="A0A917I0N2"/>
<keyword evidence="2" id="KW-0238">DNA-binding</keyword>
<dbReference type="InterPro" id="IPR050204">
    <property type="entry name" value="AraC_XylS_family_regulators"/>
</dbReference>
<dbReference type="SMART" id="SM00342">
    <property type="entry name" value="HTH_ARAC"/>
    <property type="match status" value="1"/>
</dbReference>
<sequence>MILETHIPSPALQPYIKAFHVIESQGLPLENRVLPGTAISLAFRFGGQVADGHGLQHTVIPEASLAGLRQSARLITYRPHSGTIVALLREGMAPAFLREPLYEMKGLTLGLDSFFAHSEIARVQEQLFGACNHRVRLAILERFLLTKLRPHEPDPTALHAVAAIRQAKGWLPMAELASGMCLSQDAFEKRFRRAVGLSPKPFADIVRLNALIDANRPGRSIQRLALEGGYFDQAHFNRAFKRFTGLPPRQFFSQSRLW</sequence>
<proteinExistence type="predicted"/>
<reference evidence="5" key="1">
    <citation type="journal article" date="2014" name="Int. J. Syst. Evol. Microbiol.">
        <title>Complete genome sequence of Corynebacterium casei LMG S-19264T (=DSM 44701T), isolated from a smear-ripened cheese.</title>
        <authorList>
            <consortium name="US DOE Joint Genome Institute (JGI-PGF)"/>
            <person name="Walter F."/>
            <person name="Albersmeier A."/>
            <person name="Kalinowski J."/>
            <person name="Ruckert C."/>
        </authorList>
    </citation>
    <scope>NUCLEOTIDE SEQUENCE</scope>
    <source>
        <strain evidence="5">CGMCC 1.12195</strain>
    </source>
</reference>
<dbReference type="EMBL" id="BMER01000005">
    <property type="protein sequence ID" value="GGH00083.1"/>
    <property type="molecule type" value="Genomic_DNA"/>
</dbReference>
<keyword evidence="1" id="KW-0805">Transcription regulation</keyword>
<dbReference type="InterPro" id="IPR046532">
    <property type="entry name" value="DUF6597"/>
</dbReference>
<protein>
    <recommendedName>
        <fullName evidence="4">HTH araC/xylS-type domain-containing protein</fullName>
    </recommendedName>
</protein>
<organism evidence="5 6">
    <name type="scientific">Parapedobacter pyrenivorans</name>
    <dbReference type="NCBI Taxonomy" id="1305674"/>
    <lineage>
        <taxon>Bacteria</taxon>
        <taxon>Pseudomonadati</taxon>
        <taxon>Bacteroidota</taxon>
        <taxon>Sphingobacteriia</taxon>
        <taxon>Sphingobacteriales</taxon>
        <taxon>Sphingobacteriaceae</taxon>
        <taxon>Parapedobacter</taxon>
    </lineage>
</organism>
<dbReference type="PROSITE" id="PS01124">
    <property type="entry name" value="HTH_ARAC_FAMILY_2"/>
    <property type="match status" value="1"/>
</dbReference>
<dbReference type="SUPFAM" id="SSF46689">
    <property type="entry name" value="Homeodomain-like"/>
    <property type="match status" value="1"/>
</dbReference>
<dbReference type="GO" id="GO:0043565">
    <property type="term" value="F:sequence-specific DNA binding"/>
    <property type="evidence" value="ECO:0007669"/>
    <property type="project" value="InterPro"/>
</dbReference>
<evidence type="ECO:0000313" key="5">
    <source>
        <dbReference type="EMBL" id="GGH00083.1"/>
    </source>
</evidence>
<dbReference type="InterPro" id="IPR018060">
    <property type="entry name" value="HTH_AraC"/>
</dbReference>
<evidence type="ECO:0000256" key="2">
    <source>
        <dbReference type="ARBA" id="ARBA00023125"/>
    </source>
</evidence>
<evidence type="ECO:0000313" key="6">
    <source>
        <dbReference type="Proteomes" id="UP000660862"/>
    </source>
</evidence>
<gene>
    <name evidence="5" type="ORF">GCM10007415_39990</name>
</gene>
<dbReference type="GO" id="GO:0003700">
    <property type="term" value="F:DNA-binding transcription factor activity"/>
    <property type="evidence" value="ECO:0007669"/>
    <property type="project" value="InterPro"/>
</dbReference>
<keyword evidence="3" id="KW-0804">Transcription</keyword>